<dbReference type="EMBL" id="JSVC01000015">
    <property type="protein sequence ID" value="KIC94108.1"/>
    <property type="molecule type" value="Genomic_DNA"/>
</dbReference>
<name>A0A0C1LFJ6_9BACT</name>
<dbReference type="STRING" id="1349421.OI18_14015"/>
<comment type="caution">
    <text evidence="2">The sequence shown here is derived from an EMBL/GenBank/DDBJ whole genome shotgun (WGS) entry which is preliminary data.</text>
</comment>
<dbReference type="Proteomes" id="UP000031408">
    <property type="component" value="Unassembled WGS sequence"/>
</dbReference>
<feature type="signal peptide" evidence="1">
    <location>
        <begin position="1"/>
        <end position="34"/>
    </location>
</feature>
<dbReference type="AlphaFoldDB" id="A0A0C1LFJ6"/>
<keyword evidence="3" id="KW-1185">Reference proteome</keyword>
<organism evidence="2 3">
    <name type="scientific">Flavihumibacter solisilvae</name>
    <dbReference type="NCBI Taxonomy" id="1349421"/>
    <lineage>
        <taxon>Bacteria</taxon>
        <taxon>Pseudomonadati</taxon>
        <taxon>Bacteroidota</taxon>
        <taxon>Chitinophagia</taxon>
        <taxon>Chitinophagales</taxon>
        <taxon>Chitinophagaceae</taxon>
        <taxon>Flavihumibacter</taxon>
    </lineage>
</organism>
<evidence type="ECO:0000256" key="1">
    <source>
        <dbReference type="SAM" id="SignalP"/>
    </source>
</evidence>
<protein>
    <submittedName>
        <fullName evidence="2">Uncharacterized protein</fullName>
    </submittedName>
</protein>
<proteinExistence type="predicted"/>
<evidence type="ECO:0000313" key="2">
    <source>
        <dbReference type="EMBL" id="KIC94108.1"/>
    </source>
</evidence>
<gene>
    <name evidence="2" type="ORF">OI18_14015</name>
</gene>
<reference evidence="2 3" key="1">
    <citation type="submission" date="2014-11" db="EMBL/GenBank/DDBJ databases">
        <title>Genome sequence of Flavihumibacter solisilvae 3-3.</title>
        <authorList>
            <person name="Zhou G."/>
            <person name="Li M."/>
            <person name="Wang G."/>
        </authorList>
    </citation>
    <scope>NUCLEOTIDE SEQUENCE [LARGE SCALE GENOMIC DNA]</scope>
    <source>
        <strain evidence="2 3">3-3</strain>
    </source>
</reference>
<accession>A0A0C1LFJ6</accession>
<sequence>MLHVAPIYNLKMIIMKKFLVLLIVAAFASFSVVAQETKDYKQDRTEWEKKIKDELKLTPEQTQKYDALNSEYNPKFDAIMNDASLSKDVQKEKKMALKKEKEAKMMEFLTPEQQTKYREIVDKKKKEMEKQ</sequence>
<evidence type="ECO:0000313" key="3">
    <source>
        <dbReference type="Proteomes" id="UP000031408"/>
    </source>
</evidence>
<keyword evidence="1" id="KW-0732">Signal</keyword>
<feature type="chain" id="PRO_5002135628" evidence="1">
    <location>
        <begin position="35"/>
        <end position="131"/>
    </location>
</feature>